<dbReference type="Gene3D" id="3.30.565.10">
    <property type="entry name" value="Histidine kinase-like ATPase, C-terminal domain"/>
    <property type="match status" value="1"/>
</dbReference>
<dbReference type="InterPro" id="IPR005467">
    <property type="entry name" value="His_kinase_dom"/>
</dbReference>
<dbReference type="SMART" id="SM00387">
    <property type="entry name" value="HATPase_c"/>
    <property type="match status" value="1"/>
</dbReference>
<dbReference type="AlphaFoldDB" id="D5QF64"/>
<dbReference type="SUPFAM" id="SSF52172">
    <property type="entry name" value="CheY-like"/>
    <property type="match status" value="1"/>
</dbReference>
<feature type="transmembrane region" description="Helical" evidence="7">
    <location>
        <begin position="271"/>
        <end position="294"/>
    </location>
</feature>
<evidence type="ECO:0000256" key="7">
    <source>
        <dbReference type="SAM" id="Phobius"/>
    </source>
</evidence>
<dbReference type="PROSITE" id="PS50110">
    <property type="entry name" value="RESPONSE_REGULATORY"/>
    <property type="match status" value="1"/>
</dbReference>
<keyword evidence="4" id="KW-0902">Two-component regulatory system</keyword>
<keyword evidence="11" id="KW-0808">Transferase</keyword>
<dbReference type="Pfam" id="PF01627">
    <property type="entry name" value="Hpt"/>
    <property type="match status" value="1"/>
</dbReference>
<dbReference type="SUPFAM" id="SSF47226">
    <property type="entry name" value="Histidine-containing phosphotransfer domain, HPT domain"/>
    <property type="match status" value="1"/>
</dbReference>
<feature type="transmembrane region" description="Helical" evidence="7">
    <location>
        <begin position="423"/>
        <end position="444"/>
    </location>
</feature>
<keyword evidence="7" id="KW-0472">Membrane</keyword>
<gene>
    <name evidence="11" type="ORF">GXY_08899</name>
</gene>
<keyword evidence="11" id="KW-0418">Kinase</keyword>
<dbReference type="InterPro" id="IPR036097">
    <property type="entry name" value="HisK_dim/P_sf"/>
</dbReference>
<evidence type="ECO:0000256" key="6">
    <source>
        <dbReference type="PROSITE-ProRule" id="PRU00169"/>
    </source>
</evidence>
<dbReference type="EMBL" id="ADTV01000033">
    <property type="protein sequence ID" value="EFG84340.1"/>
    <property type="molecule type" value="Genomic_DNA"/>
</dbReference>
<feature type="domain" description="Histidine kinase" evidence="8">
    <location>
        <begin position="502"/>
        <end position="719"/>
    </location>
</feature>
<evidence type="ECO:0000256" key="5">
    <source>
        <dbReference type="PROSITE-ProRule" id="PRU00110"/>
    </source>
</evidence>
<comment type="caution">
    <text evidence="11">The sequence shown here is derived from an EMBL/GenBank/DDBJ whole genome shotgun (WGS) entry which is preliminary data.</text>
</comment>
<dbReference type="PRINTS" id="PR00344">
    <property type="entry name" value="BCTRLSENSOR"/>
</dbReference>
<evidence type="ECO:0000256" key="2">
    <source>
        <dbReference type="ARBA" id="ARBA00012438"/>
    </source>
</evidence>
<sequence>MRFFSDAWAGDGAPHCTGKGDMMHFQRLPGGRGWHFWSILIFLVSIGLVAGVHISGAVAEDLYRAVVGNGVIDLRQWDARHTIALDGDWQVFCRLDGAHLSMPSGDALVPDATLHVPGLWNTTNICRRVNDNRPAGFGALTYRMVVRLPQNVPQLTLQIPQILSASRVWVDGHVVSQSGVPGLHAGDETPRTLLNQYVSIEPGHSTLTLAVEVSNHFHFEGGILGPVLVGGHDDLRQALEFRLVFDAGVLGALLILAFYIAAFGVTTHSRGWGWLLVLIIFLAARLGCTSGLLARMFPSLSATFLYRLEYLTIYMSWPIYFRLLWEFFPGCLHRFAGRFIQVSAAMGCLLTILTPVALFTRFRDVSILFLICSAWYYTWCVIRAIRNKESSAEILGLGVVIFITCVLHDGMMYAHWWRYGTDLAPLGGLMLLFFHIIILGQRFVASLSHVRILSNDLALLNASLEAQVSERTQQIELTLAELHRAKDRAENDARNKGRFLAHLSHEVRTPLNAIFGMTSLMLRDSPREDQRRRLELMRFEGAGLVRLLDDVLDMASLETTRIEIVHVPFNLEDLCTQFADVMVERCAEKGLAFTHEFDPLPTTISGDPTRLHQLLGNVLDNALKFTQTGSIRFVVRAEHCGPGVWEIAFELTNTGPGIPPHVLNRVFDEFVRGPDTEFVPGSGLGLAIVSRLAVAMGGRVSLDNIDGGSRFTFTLPLGEVGAIPVATTQGALIPRVGLSVLLVEDTPENRLVMLEMLVPYGMDIAVAASGAEARAQLESGYFDVMLLDMVLPDMQGEDLARYVRASADATTAAMPIIAVTANVMGPDIMRYRASGISDTVAKPVSFDVLLSTIATLCGGGMRKGGETSDAGFSIAAEMPVFAAACRECLSEIRDAMAREDGECIRRVAHRMRGSAPVFGFAGLGRIAMDVEKVLCADPARLDVAHHLMAALEATIARFNPAEQTISRKVVT</sequence>
<dbReference type="PANTHER" id="PTHR45339:SF3">
    <property type="entry name" value="HISTIDINE KINASE"/>
    <property type="match status" value="1"/>
</dbReference>
<dbReference type="SMART" id="SM00388">
    <property type="entry name" value="HisKA"/>
    <property type="match status" value="1"/>
</dbReference>
<name>D5QF64_NOVHA</name>
<dbReference type="InterPro" id="IPR003594">
    <property type="entry name" value="HATPase_dom"/>
</dbReference>
<dbReference type="CDD" id="cd00082">
    <property type="entry name" value="HisKA"/>
    <property type="match status" value="1"/>
</dbReference>
<dbReference type="SUPFAM" id="SSF49785">
    <property type="entry name" value="Galactose-binding domain-like"/>
    <property type="match status" value="1"/>
</dbReference>
<evidence type="ECO:0000256" key="3">
    <source>
        <dbReference type="ARBA" id="ARBA00022553"/>
    </source>
</evidence>
<dbReference type="Pfam" id="PF00512">
    <property type="entry name" value="HisKA"/>
    <property type="match status" value="1"/>
</dbReference>
<dbReference type="InterPro" id="IPR003661">
    <property type="entry name" value="HisK_dim/P_dom"/>
</dbReference>
<dbReference type="InterPro" id="IPR004358">
    <property type="entry name" value="Sig_transdc_His_kin-like_C"/>
</dbReference>
<feature type="modified residue" description="4-aspartylphosphate" evidence="6">
    <location>
        <position position="788"/>
    </location>
</feature>
<dbReference type="InterPro" id="IPR008979">
    <property type="entry name" value="Galactose-bd-like_sf"/>
</dbReference>
<dbReference type="Gene3D" id="1.10.287.130">
    <property type="match status" value="1"/>
</dbReference>
<dbReference type="Proteomes" id="UP000006468">
    <property type="component" value="Chromosome"/>
</dbReference>
<feature type="modified residue" description="Phosphohistidine" evidence="5">
    <location>
        <position position="909"/>
    </location>
</feature>
<dbReference type="Pfam" id="PF00072">
    <property type="entry name" value="Response_reg"/>
    <property type="match status" value="1"/>
</dbReference>
<feature type="domain" description="Response regulatory" evidence="9">
    <location>
        <begin position="739"/>
        <end position="857"/>
    </location>
</feature>
<dbReference type="GO" id="GO:0000155">
    <property type="term" value="F:phosphorelay sensor kinase activity"/>
    <property type="evidence" value="ECO:0007669"/>
    <property type="project" value="InterPro"/>
</dbReference>
<evidence type="ECO:0000256" key="1">
    <source>
        <dbReference type="ARBA" id="ARBA00000085"/>
    </source>
</evidence>
<feature type="transmembrane region" description="Helical" evidence="7">
    <location>
        <begin position="339"/>
        <end position="359"/>
    </location>
</feature>
<accession>D5QF64</accession>
<dbReference type="SUPFAM" id="SSF47384">
    <property type="entry name" value="Homodimeric domain of signal transducing histidine kinase"/>
    <property type="match status" value="1"/>
</dbReference>
<dbReference type="InterPro" id="IPR036890">
    <property type="entry name" value="HATPase_C_sf"/>
</dbReference>
<keyword evidence="7" id="KW-0812">Transmembrane</keyword>
<keyword evidence="3 6" id="KW-0597">Phosphoprotein</keyword>
<evidence type="ECO:0000256" key="4">
    <source>
        <dbReference type="ARBA" id="ARBA00023012"/>
    </source>
</evidence>
<dbReference type="PROSITE" id="PS50109">
    <property type="entry name" value="HIS_KIN"/>
    <property type="match status" value="1"/>
</dbReference>
<dbReference type="Gene3D" id="1.20.120.160">
    <property type="entry name" value="HPT domain"/>
    <property type="match status" value="1"/>
</dbReference>
<dbReference type="InterPro" id="IPR011623">
    <property type="entry name" value="7TMR_DISM_rcpt_extracell_dom1"/>
</dbReference>
<evidence type="ECO:0000259" key="8">
    <source>
        <dbReference type="PROSITE" id="PS50109"/>
    </source>
</evidence>
<dbReference type="InterPro" id="IPR001789">
    <property type="entry name" value="Sig_transdc_resp-reg_receiver"/>
</dbReference>
<evidence type="ECO:0000313" key="12">
    <source>
        <dbReference type="Proteomes" id="UP000006468"/>
    </source>
</evidence>
<feature type="transmembrane region" description="Helical" evidence="7">
    <location>
        <begin position="394"/>
        <end position="417"/>
    </location>
</feature>
<evidence type="ECO:0000313" key="11">
    <source>
        <dbReference type="EMBL" id="EFG84340.1"/>
    </source>
</evidence>
<dbReference type="GO" id="GO:0005886">
    <property type="term" value="C:plasma membrane"/>
    <property type="evidence" value="ECO:0007669"/>
    <property type="project" value="UniProtKB-SubCell"/>
</dbReference>
<dbReference type="SUPFAM" id="SSF55874">
    <property type="entry name" value="ATPase domain of HSP90 chaperone/DNA topoisomerase II/histidine kinase"/>
    <property type="match status" value="1"/>
</dbReference>
<dbReference type="EC" id="2.7.13.3" evidence="2"/>
<protein>
    <recommendedName>
        <fullName evidence="2">histidine kinase</fullName>
        <ecNumber evidence="2">2.7.13.3</ecNumber>
    </recommendedName>
</protein>
<dbReference type="InterPro" id="IPR011006">
    <property type="entry name" value="CheY-like_superfamily"/>
</dbReference>
<reference evidence="11 12" key="1">
    <citation type="journal article" date="2010" name="J. Bacteriol.">
        <title>Genome sequence of a cellulose-producing bacterium, Gluconacetobacter hansenii ATCC 23769.</title>
        <authorList>
            <person name="Iyer P.R."/>
            <person name="Geib S.M."/>
            <person name="Catchmark J."/>
            <person name="Kao T.H."/>
            <person name="Tien M."/>
        </authorList>
    </citation>
    <scope>NUCLEOTIDE SEQUENCE [LARGE SCALE GENOMIC DNA]</scope>
    <source>
        <strain evidence="11 12">ATCC 23769</strain>
    </source>
</reference>
<dbReference type="Gene3D" id="3.40.50.2300">
    <property type="match status" value="1"/>
</dbReference>
<dbReference type="Pfam" id="PF02518">
    <property type="entry name" value="HATPase_c"/>
    <property type="match status" value="1"/>
</dbReference>
<dbReference type="Pfam" id="PF07695">
    <property type="entry name" value="7TMR-DISM_7TM"/>
    <property type="match status" value="1"/>
</dbReference>
<organism evidence="11 12">
    <name type="scientific">Novacetimonas hansenii ATCC 23769</name>
    <dbReference type="NCBI Taxonomy" id="714995"/>
    <lineage>
        <taxon>Bacteria</taxon>
        <taxon>Pseudomonadati</taxon>
        <taxon>Pseudomonadota</taxon>
        <taxon>Alphaproteobacteria</taxon>
        <taxon>Acetobacterales</taxon>
        <taxon>Acetobacteraceae</taxon>
        <taxon>Novacetimonas</taxon>
    </lineage>
</organism>
<feature type="domain" description="HPt" evidence="10">
    <location>
        <begin position="870"/>
        <end position="965"/>
    </location>
</feature>
<dbReference type="PANTHER" id="PTHR45339">
    <property type="entry name" value="HYBRID SIGNAL TRANSDUCTION HISTIDINE KINASE J"/>
    <property type="match status" value="1"/>
</dbReference>
<dbReference type="GO" id="GO:0005524">
    <property type="term" value="F:ATP binding"/>
    <property type="evidence" value="ECO:0007669"/>
    <property type="project" value="UniProtKB-KW"/>
</dbReference>
<keyword evidence="7" id="KW-1133">Transmembrane helix</keyword>
<evidence type="ECO:0000259" key="9">
    <source>
        <dbReference type="PROSITE" id="PS50110"/>
    </source>
</evidence>
<feature type="transmembrane region" description="Helical" evidence="7">
    <location>
        <begin position="34"/>
        <end position="54"/>
    </location>
</feature>
<dbReference type="InterPro" id="IPR036641">
    <property type="entry name" value="HPT_dom_sf"/>
</dbReference>
<comment type="catalytic activity">
    <reaction evidence="1">
        <text>ATP + protein L-histidine = ADP + protein N-phospho-L-histidine.</text>
        <dbReference type="EC" id="2.7.13.3"/>
    </reaction>
</comment>
<dbReference type="CDD" id="cd17546">
    <property type="entry name" value="REC_hyHK_CKI1_RcsC-like"/>
    <property type="match status" value="1"/>
</dbReference>
<dbReference type="InterPro" id="IPR008207">
    <property type="entry name" value="Sig_transdc_His_kin_Hpt_dom"/>
</dbReference>
<proteinExistence type="predicted"/>
<dbReference type="HOGENOM" id="CLU_307101_0_0_5"/>
<dbReference type="PROSITE" id="PS50894">
    <property type="entry name" value="HPT"/>
    <property type="match status" value="1"/>
</dbReference>
<dbReference type="SMART" id="SM00448">
    <property type="entry name" value="REC"/>
    <property type="match status" value="1"/>
</dbReference>
<evidence type="ECO:0000259" key="10">
    <source>
        <dbReference type="PROSITE" id="PS50894"/>
    </source>
</evidence>
<dbReference type="Gene3D" id="2.60.120.260">
    <property type="entry name" value="Galactose-binding domain-like"/>
    <property type="match status" value="1"/>
</dbReference>
<feature type="transmembrane region" description="Helical" evidence="7">
    <location>
        <begin position="365"/>
        <end position="382"/>
    </location>
</feature>
<feature type="transmembrane region" description="Helical" evidence="7">
    <location>
        <begin position="243"/>
        <end position="265"/>
    </location>
</feature>